<reference evidence="4 5" key="1">
    <citation type="submission" date="2018-10" db="EMBL/GenBank/DDBJ databases">
        <authorList>
            <person name="Zhang X."/>
        </authorList>
    </citation>
    <scope>NUCLEOTIDE SEQUENCE [LARGE SCALE GENOMIC DNA]</scope>
    <source>
        <strain evidence="4 5">SK-G1</strain>
    </source>
</reference>
<comment type="similarity">
    <text evidence="1">Belongs to the GerABKA family.</text>
</comment>
<name>A0A3G2R2D3_9FIRM</name>
<accession>A0A3G2R2D3</accession>
<dbReference type="InterPro" id="IPR050768">
    <property type="entry name" value="UPF0353/GerABKA_families"/>
</dbReference>
<gene>
    <name evidence="4" type="ORF">D2962_01820</name>
</gene>
<feature type="transmembrane region" description="Helical" evidence="3">
    <location>
        <begin position="419"/>
        <end position="436"/>
    </location>
</feature>
<dbReference type="PIRSF" id="PIRSF005690">
    <property type="entry name" value="GerBA"/>
    <property type="match status" value="1"/>
</dbReference>
<keyword evidence="3" id="KW-0812">Transmembrane</keyword>
<dbReference type="Proteomes" id="UP000280960">
    <property type="component" value="Chromosome"/>
</dbReference>
<dbReference type="Pfam" id="PF03323">
    <property type="entry name" value="GerA"/>
    <property type="match status" value="1"/>
</dbReference>
<dbReference type="AlphaFoldDB" id="A0A3G2R2D3"/>
<dbReference type="EMBL" id="CP033169">
    <property type="protein sequence ID" value="AYO29509.1"/>
    <property type="molecule type" value="Genomic_DNA"/>
</dbReference>
<evidence type="ECO:0000313" key="5">
    <source>
        <dbReference type="Proteomes" id="UP000280960"/>
    </source>
</evidence>
<dbReference type="GO" id="GO:0016020">
    <property type="term" value="C:membrane"/>
    <property type="evidence" value="ECO:0007669"/>
    <property type="project" value="InterPro"/>
</dbReference>
<evidence type="ECO:0000256" key="2">
    <source>
        <dbReference type="ARBA" id="ARBA00023136"/>
    </source>
</evidence>
<feature type="transmembrane region" description="Helical" evidence="3">
    <location>
        <begin position="323"/>
        <end position="345"/>
    </location>
</feature>
<evidence type="ECO:0000256" key="1">
    <source>
        <dbReference type="ARBA" id="ARBA00005278"/>
    </source>
</evidence>
<feature type="transmembrane region" description="Helical" evidence="3">
    <location>
        <begin position="448"/>
        <end position="474"/>
    </location>
</feature>
<dbReference type="KEGG" id="bacg:D2962_01820"/>
<dbReference type="GO" id="GO:0009847">
    <property type="term" value="P:spore germination"/>
    <property type="evidence" value="ECO:0007669"/>
    <property type="project" value="InterPro"/>
</dbReference>
<dbReference type="InterPro" id="IPR004995">
    <property type="entry name" value="Spore_Ger"/>
</dbReference>
<keyword evidence="5" id="KW-1185">Reference proteome</keyword>
<feature type="transmembrane region" description="Helical" evidence="3">
    <location>
        <begin position="395"/>
        <end position="413"/>
    </location>
</feature>
<dbReference type="PANTHER" id="PTHR22550">
    <property type="entry name" value="SPORE GERMINATION PROTEIN"/>
    <property type="match status" value="1"/>
</dbReference>
<keyword evidence="3" id="KW-1133">Transmembrane helix</keyword>
<protein>
    <submittedName>
        <fullName evidence="4">Spore germination protein</fullName>
    </submittedName>
</protein>
<evidence type="ECO:0000256" key="3">
    <source>
        <dbReference type="SAM" id="Phobius"/>
    </source>
</evidence>
<dbReference type="PANTHER" id="PTHR22550:SF5">
    <property type="entry name" value="LEUCINE ZIPPER PROTEIN 4"/>
    <property type="match status" value="1"/>
</dbReference>
<dbReference type="RefSeq" id="WP_122013925.1">
    <property type="nucleotide sequence ID" value="NZ_CP033169.1"/>
</dbReference>
<sequence length="533" mass="59598">MLEKLWPFRLIKKLNKKEKTEGEFRGEFPESSTPVKKDINANLHYFQNVTKNCHDVVIRPFKIGKNPDFSAFLVYIDGMVDKELLNKSIVTPLMLNSQEEKINNFLKDNPYDYIENHLLASASLKDTKQLEKAVFFVNSGSTAIFIDGLDKALIIGTEGYSSRNVEEPMVEPVIRGPREGFTEVLRTNTALIRRKIKSPKLKLEIIKIGSITNTEVALLYIDGLVNSKILEEVKRRIKRIKIDGVLDTNYVAEFIRDNYLTPFPLLHRTEKPDVVAGEMLSGKVAIIVDGSPSALIAPSLFVEYIIGSEDYYMNFVFASFTRWIRYLSLLIAVFLPAVYVAITTYHQEMIPTPLAISIAAAREGVPFPTFFEAVLMGLVFEILREAGTRMPRTIGQAVSIVGTLIIGDAAVSAGLTSPAMVIITALTGLAVFTIPTPELVAALIPIRFFLLILGAVIGLLGVMLATIIIIAYLASLRSFGVPYLSPLAPLSPRDLKDVGIRAPWWMMRMRPRLIGWKKPQRQPYGQKPEPDKK</sequence>
<proteinExistence type="inferred from homology"/>
<evidence type="ECO:0000313" key="4">
    <source>
        <dbReference type="EMBL" id="AYO29509.1"/>
    </source>
</evidence>
<keyword evidence="2 3" id="KW-0472">Membrane</keyword>
<organism evidence="4 5">
    <name type="scientific">Biomaibacter acetigenes</name>
    <dbReference type="NCBI Taxonomy" id="2316383"/>
    <lineage>
        <taxon>Bacteria</taxon>
        <taxon>Bacillati</taxon>
        <taxon>Bacillota</taxon>
        <taxon>Clostridia</taxon>
        <taxon>Thermosediminibacterales</taxon>
        <taxon>Tepidanaerobacteraceae</taxon>
        <taxon>Biomaibacter</taxon>
    </lineage>
</organism>